<proteinExistence type="predicted"/>
<accession>A0A0F0H308</accession>
<evidence type="ECO:0000313" key="3">
    <source>
        <dbReference type="Proteomes" id="UP000033393"/>
    </source>
</evidence>
<sequence length="345" mass="37137">MAERPPVRVLITGASGFVGGHVAAACHAAGDEVRALVRRTSDVRHLVALPGVDLRYGDLADREAVRAALTGVEVVYHVAALATGVGSAARHHAVNVDATRMLLVQSMAAGVRRFVHMSSPSAVMRDEDGIGITEAEPYPEHHLSEYCRTKAAAERIVLRANGPTFTTCALRPRAVWGPRDRHGFLPRLLRLMRAGRLPDLSGGRRVYASTCHCLNAALACVQAGRARDVGGKAYFVTDEDDVDVWAFLAEAAEVFSVPPPGRKVPLPVVRGLARAADVVWRLPVLADRPAPLSRYSIALLTRHATYDTSAARADLAYEPVIGRREGLAELREWVEANGGLDAFLG</sequence>
<dbReference type="Pfam" id="PF01073">
    <property type="entry name" value="3Beta_HSD"/>
    <property type="match status" value="1"/>
</dbReference>
<dbReference type="PANTHER" id="PTHR48079:SF6">
    <property type="entry name" value="NAD(P)-BINDING DOMAIN-CONTAINING PROTEIN-RELATED"/>
    <property type="match status" value="1"/>
</dbReference>
<feature type="domain" description="3-beta hydroxysteroid dehydrogenase/isomerase" evidence="1">
    <location>
        <begin position="10"/>
        <end position="260"/>
    </location>
</feature>
<organism evidence="2 3">
    <name type="scientific">Lentzea aerocolonigenes</name>
    <name type="common">Lechevalieria aerocolonigenes</name>
    <name type="synonym">Saccharothrix aerocolonigenes</name>
    <dbReference type="NCBI Taxonomy" id="68170"/>
    <lineage>
        <taxon>Bacteria</taxon>
        <taxon>Bacillati</taxon>
        <taxon>Actinomycetota</taxon>
        <taxon>Actinomycetes</taxon>
        <taxon>Pseudonocardiales</taxon>
        <taxon>Pseudonocardiaceae</taxon>
        <taxon>Lentzea</taxon>
    </lineage>
</organism>
<dbReference type="PATRIC" id="fig|68170.10.peg.3171"/>
<dbReference type="GO" id="GO:0005737">
    <property type="term" value="C:cytoplasm"/>
    <property type="evidence" value="ECO:0007669"/>
    <property type="project" value="TreeGrafter"/>
</dbReference>
<dbReference type="PROSITE" id="PS51257">
    <property type="entry name" value="PROKAR_LIPOPROTEIN"/>
    <property type="match status" value="1"/>
</dbReference>
<dbReference type="PANTHER" id="PTHR48079">
    <property type="entry name" value="PROTEIN YEEZ"/>
    <property type="match status" value="1"/>
</dbReference>
<evidence type="ECO:0000259" key="1">
    <source>
        <dbReference type="Pfam" id="PF01073"/>
    </source>
</evidence>
<name>A0A0F0H308_LENAE</name>
<dbReference type="Gene3D" id="3.40.50.720">
    <property type="entry name" value="NAD(P)-binding Rossmann-like Domain"/>
    <property type="match status" value="1"/>
</dbReference>
<dbReference type="InterPro" id="IPR051783">
    <property type="entry name" value="NAD(P)-dependent_oxidoreduct"/>
</dbReference>
<comment type="caution">
    <text evidence="2">The sequence shown here is derived from an EMBL/GenBank/DDBJ whole genome shotgun (WGS) entry which is preliminary data.</text>
</comment>
<dbReference type="InterPro" id="IPR036291">
    <property type="entry name" value="NAD(P)-bd_dom_sf"/>
</dbReference>
<dbReference type="AlphaFoldDB" id="A0A0F0H308"/>
<dbReference type="Proteomes" id="UP000033393">
    <property type="component" value="Unassembled WGS sequence"/>
</dbReference>
<dbReference type="InterPro" id="IPR002225">
    <property type="entry name" value="3Beta_OHSteriod_DH/Estase"/>
</dbReference>
<dbReference type="EMBL" id="JYJG01000087">
    <property type="protein sequence ID" value="KJK49261.1"/>
    <property type="molecule type" value="Genomic_DNA"/>
</dbReference>
<evidence type="ECO:0000313" key="2">
    <source>
        <dbReference type="EMBL" id="KJK49261.1"/>
    </source>
</evidence>
<gene>
    <name evidence="2" type="ORF">UK23_14785</name>
</gene>
<dbReference type="GO" id="GO:0006694">
    <property type="term" value="P:steroid biosynthetic process"/>
    <property type="evidence" value="ECO:0007669"/>
    <property type="project" value="InterPro"/>
</dbReference>
<dbReference type="GO" id="GO:0004029">
    <property type="term" value="F:aldehyde dehydrogenase (NAD+) activity"/>
    <property type="evidence" value="ECO:0007669"/>
    <property type="project" value="TreeGrafter"/>
</dbReference>
<keyword evidence="3" id="KW-1185">Reference proteome</keyword>
<reference evidence="2 3" key="1">
    <citation type="submission" date="2015-02" db="EMBL/GenBank/DDBJ databases">
        <authorList>
            <person name="Ju K.-S."/>
            <person name="Doroghazi J.R."/>
            <person name="Metcalf W."/>
        </authorList>
    </citation>
    <scope>NUCLEOTIDE SEQUENCE [LARGE SCALE GENOMIC DNA]</scope>
    <source>
        <strain evidence="2 3">NRRL B-16140</strain>
    </source>
</reference>
<dbReference type="GO" id="GO:0016616">
    <property type="term" value="F:oxidoreductase activity, acting on the CH-OH group of donors, NAD or NADP as acceptor"/>
    <property type="evidence" value="ECO:0007669"/>
    <property type="project" value="InterPro"/>
</dbReference>
<protein>
    <recommendedName>
        <fullName evidence="1">3-beta hydroxysteroid dehydrogenase/isomerase domain-containing protein</fullName>
    </recommendedName>
</protein>
<dbReference type="SUPFAM" id="SSF51735">
    <property type="entry name" value="NAD(P)-binding Rossmann-fold domains"/>
    <property type="match status" value="1"/>
</dbReference>